<feature type="domain" description="Periplasmic binding protein" evidence="5">
    <location>
        <begin position="69"/>
        <end position="317"/>
    </location>
</feature>
<dbReference type="Pfam" id="PF13407">
    <property type="entry name" value="Peripla_BP_4"/>
    <property type="match status" value="1"/>
</dbReference>
<evidence type="ECO:0000313" key="9">
    <source>
        <dbReference type="Proteomes" id="UP000726105"/>
    </source>
</evidence>
<dbReference type="Proteomes" id="UP000726105">
    <property type="component" value="Unassembled WGS sequence"/>
</dbReference>
<dbReference type="InterPro" id="IPR025997">
    <property type="entry name" value="SBP_2_dom"/>
</dbReference>
<dbReference type="GO" id="GO:0030313">
    <property type="term" value="C:cell envelope"/>
    <property type="evidence" value="ECO:0007669"/>
    <property type="project" value="UniProtKB-SubCell"/>
</dbReference>
<protein>
    <submittedName>
        <fullName evidence="6">Sugar ABC transporter substrate-binding protein</fullName>
    </submittedName>
</protein>
<comment type="caution">
    <text evidence="6">The sequence shown here is derived from an EMBL/GenBank/DDBJ whole genome shotgun (WGS) entry which is preliminary data.</text>
</comment>
<comment type="similarity">
    <text evidence="2">Belongs to the bacterial solute-binding protein 2 family.</text>
</comment>
<dbReference type="CDD" id="cd06301">
    <property type="entry name" value="PBP1_rhizopine_binding-like"/>
    <property type="match status" value="1"/>
</dbReference>
<dbReference type="PANTHER" id="PTHR46847">
    <property type="entry name" value="D-ALLOSE-BINDING PERIPLASMIC PROTEIN-RELATED"/>
    <property type="match status" value="1"/>
</dbReference>
<evidence type="ECO:0000313" key="7">
    <source>
        <dbReference type="EMBL" id="MBK7272147.1"/>
    </source>
</evidence>
<dbReference type="AlphaFoldDB" id="A0A934X6X2"/>
<evidence type="ECO:0000256" key="4">
    <source>
        <dbReference type="SAM" id="SignalP"/>
    </source>
</evidence>
<dbReference type="SUPFAM" id="SSF53822">
    <property type="entry name" value="Periplasmic binding protein-like I"/>
    <property type="match status" value="1"/>
</dbReference>
<feature type="signal peptide" evidence="4">
    <location>
        <begin position="1"/>
        <end position="21"/>
    </location>
</feature>
<accession>A0A934X6X2</accession>
<keyword evidence="3 4" id="KW-0732">Signal</keyword>
<dbReference type="EMBL" id="JADJIB010000001">
    <property type="protein sequence ID" value="MBK7272147.1"/>
    <property type="molecule type" value="Genomic_DNA"/>
</dbReference>
<comment type="subcellular location">
    <subcellularLocation>
        <location evidence="1">Cell envelope</location>
    </subcellularLocation>
</comment>
<reference evidence="8 9" key="1">
    <citation type="submission" date="2020-10" db="EMBL/GenBank/DDBJ databases">
        <title>Connecting structure to function with the recovery of over 1000 high-quality activated sludge metagenome-assembled genomes encoding full-length rRNA genes using long-read sequencing.</title>
        <authorList>
            <person name="Singleton C.M."/>
            <person name="Petriglieri F."/>
            <person name="Kristensen J.M."/>
            <person name="Kirkegaard R.H."/>
            <person name="Michaelsen T.Y."/>
            <person name="Andersen M.H."/>
            <person name="Karst S.M."/>
            <person name="Dueholm M.S."/>
            <person name="Nielsen P.H."/>
            <person name="Albertsen M."/>
        </authorList>
    </citation>
    <scope>NUCLEOTIDE SEQUENCE [LARGE SCALE GENOMIC DNA]</scope>
    <source>
        <strain evidence="6">AalE_18-Q3-R2-46_BAT3C.188</strain>
        <strain evidence="7">Ega_18-Q3-R5-49_MAXAC.001</strain>
    </source>
</reference>
<dbReference type="Gene3D" id="3.40.50.2300">
    <property type="match status" value="2"/>
</dbReference>
<dbReference type="Proteomes" id="UP000718281">
    <property type="component" value="Unassembled WGS sequence"/>
</dbReference>
<dbReference type="PANTHER" id="PTHR46847:SF1">
    <property type="entry name" value="D-ALLOSE-BINDING PERIPLASMIC PROTEIN-RELATED"/>
    <property type="match status" value="1"/>
</dbReference>
<dbReference type="GO" id="GO:0030246">
    <property type="term" value="F:carbohydrate binding"/>
    <property type="evidence" value="ECO:0007669"/>
    <property type="project" value="UniProtKB-ARBA"/>
</dbReference>
<feature type="chain" id="PRO_5038324880" evidence="4">
    <location>
        <begin position="22"/>
        <end position="344"/>
    </location>
</feature>
<name>A0A934X6X2_9MICO</name>
<evidence type="ECO:0000256" key="1">
    <source>
        <dbReference type="ARBA" id="ARBA00004196"/>
    </source>
</evidence>
<evidence type="ECO:0000313" key="6">
    <source>
        <dbReference type="EMBL" id="MBK6301440.1"/>
    </source>
</evidence>
<gene>
    <name evidence="6" type="ORF">IPF40_10500</name>
    <name evidence="7" type="ORF">IPI13_02970</name>
</gene>
<dbReference type="InterPro" id="IPR028082">
    <property type="entry name" value="Peripla_BP_I"/>
</dbReference>
<evidence type="ECO:0000256" key="3">
    <source>
        <dbReference type="ARBA" id="ARBA00022729"/>
    </source>
</evidence>
<proteinExistence type="inferred from homology"/>
<sequence length="344" mass="35032">MAISHGLKVGALLLATTSLFAACSSTAGTTAATTAAATKAAAATTTTPAAAGSSAVVKPKDGKALKIGVTFPILDQFLQKVADGISARAAEAGVEVNIQASQEKTDVQLAQVETFIANKVDAIIVVPVDTDAAGPMTAKAQAAGIPLIYVNRKPADLPAGVPYVGSDSLVSGNLEMTQLAKLANGKGNVVILQGDPSNEAAVLRTKGCVDVVAKNPDMKVIKTQAGNWQREKGQSIMETWLQSGDQIDVVCANNDEMALGAINALKAAGKLDKTIVGGVDATGDALAAMKAGELKVTVFQDAKGQGAGGVDAAIKLYNKDTVPAYVDVPYVLVTPENMAQFAGK</sequence>
<dbReference type="EMBL" id="JADIXZ010000004">
    <property type="protein sequence ID" value="MBK6301440.1"/>
    <property type="molecule type" value="Genomic_DNA"/>
</dbReference>
<organism evidence="6 8">
    <name type="scientific">Candidatus Phosphoribacter hodrii</name>
    <dbReference type="NCBI Taxonomy" id="2953743"/>
    <lineage>
        <taxon>Bacteria</taxon>
        <taxon>Bacillati</taxon>
        <taxon>Actinomycetota</taxon>
        <taxon>Actinomycetes</taxon>
        <taxon>Micrococcales</taxon>
        <taxon>Dermatophilaceae</taxon>
        <taxon>Candidatus Phosphoribacter</taxon>
    </lineage>
</organism>
<evidence type="ECO:0000259" key="5">
    <source>
        <dbReference type="Pfam" id="PF13407"/>
    </source>
</evidence>
<evidence type="ECO:0000256" key="2">
    <source>
        <dbReference type="ARBA" id="ARBA00007639"/>
    </source>
</evidence>
<evidence type="ECO:0000313" key="8">
    <source>
        <dbReference type="Proteomes" id="UP000718281"/>
    </source>
</evidence>